<reference evidence="1" key="1">
    <citation type="journal article" date="2020" name="Stud. Mycol.">
        <title>101 Dothideomycetes genomes: a test case for predicting lifestyles and emergence of pathogens.</title>
        <authorList>
            <person name="Haridas S."/>
            <person name="Albert R."/>
            <person name="Binder M."/>
            <person name="Bloem J."/>
            <person name="Labutti K."/>
            <person name="Salamov A."/>
            <person name="Andreopoulos B."/>
            <person name="Baker S."/>
            <person name="Barry K."/>
            <person name="Bills G."/>
            <person name="Bluhm B."/>
            <person name="Cannon C."/>
            <person name="Castanera R."/>
            <person name="Culley D."/>
            <person name="Daum C."/>
            <person name="Ezra D."/>
            <person name="Gonzalez J."/>
            <person name="Henrissat B."/>
            <person name="Kuo A."/>
            <person name="Liang C."/>
            <person name="Lipzen A."/>
            <person name="Lutzoni F."/>
            <person name="Magnuson J."/>
            <person name="Mondo S."/>
            <person name="Nolan M."/>
            <person name="Ohm R."/>
            <person name="Pangilinan J."/>
            <person name="Park H.-J."/>
            <person name="Ramirez L."/>
            <person name="Alfaro M."/>
            <person name="Sun H."/>
            <person name="Tritt A."/>
            <person name="Yoshinaga Y."/>
            <person name="Zwiers L.-H."/>
            <person name="Turgeon B."/>
            <person name="Goodwin S."/>
            <person name="Spatafora J."/>
            <person name="Crous P."/>
            <person name="Grigoriev I."/>
        </authorList>
    </citation>
    <scope>NUCLEOTIDE SEQUENCE</scope>
    <source>
        <strain evidence="1">Tuck. ex Michener</strain>
    </source>
</reference>
<dbReference type="Proteomes" id="UP000800092">
    <property type="component" value="Unassembled WGS sequence"/>
</dbReference>
<gene>
    <name evidence="1" type="ORF">EV356DRAFT_53975</name>
</gene>
<dbReference type="InterPro" id="IPR022025">
    <property type="entry name" value="Amidoligase_2"/>
</dbReference>
<organism evidence="1 2">
    <name type="scientific">Viridothelium virens</name>
    <name type="common">Speckled blister lichen</name>
    <name type="synonym">Trypethelium virens</name>
    <dbReference type="NCBI Taxonomy" id="1048519"/>
    <lineage>
        <taxon>Eukaryota</taxon>
        <taxon>Fungi</taxon>
        <taxon>Dikarya</taxon>
        <taxon>Ascomycota</taxon>
        <taxon>Pezizomycotina</taxon>
        <taxon>Dothideomycetes</taxon>
        <taxon>Dothideomycetes incertae sedis</taxon>
        <taxon>Trypetheliales</taxon>
        <taxon>Trypetheliaceae</taxon>
        <taxon>Viridothelium</taxon>
    </lineage>
</organism>
<dbReference type="PANTHER" id="PTHR36847">
    <property type="entry name" value="AMIDOLIGASE ENZYME"/>
    <property type="match status" value="1"/>
</dbReference>
<dbReference type="AlphaFoldDB" id="A0A6A6HFF7"/>
<sequence length="333" mass="37364">MLQGRQPGTASNSLGSFTQKFTKAYNELVPEKHPRMQSRLPGTPSGPAHTQWCLHHDPTVETRKEPWGVEIVSHILLLYTTSKWRADVEALWSFLNGEYIVTANNNCSTHVHISLAKGYSVSDLKNLAASVIYFEPALEALVPPNRRGNEYARSNWIDNANFGYKKKLRSESIAMIMKCGIDEEVINLMNPRGERYFGWNFLALRKYKTIEFRRGAASLSVRDAFMWVELAVSFVLAALRLGSAQELTAIPATVGGLRAFMSQAKLENALGQKNPPHVNRLFQDRVKDERVDPIPVGDLTPEKRLKLKKKIEADAKSDPMLDRLKSAQASGTI</sequence>
<dbReference type="EMBL" id="ML991783">
    <property type="protein sequence ID" value="KAF2236856.1"/>
    <property type="molecule type" value="Genomic_DNA"/>
</dbReference>
<keyword evidence="2" id="KW-1185">Reference proteome</keyword>
<evidence type="ECO:0008006" key="3">
    <source>
        <dbReference type="Google" id="ProtNLM"/>
    </source>
</evidence>
<dbReference type="OrthoDB" id="5288177at2759"/>
<evidence type="ECO:0000313" key="2">
    <source>
        <dbReference type="Proteomes" id="UP000800092"/>
    </source>
</evidence>
<proteinExistence type="predicted"/>
<accession>A0A6A6HFF7</accession>
<dbReference type="Pfam" id="PF12224">
    <property type="entry name" value="Amidoligase_2"/>
    <property type="match status" value="1"/>
</dbReference>
<protein>
    <recommendedName>
        <fullName evidence="3">Amidoligase enzyme</fullName>
    </recommendedName>
</protein>
<name>A0A6A6HFF7_VIRVR</name>
<evidence type="ECO:0000313" key="1">
    <source>
        <dbReference type="EMBL" id="KAF2236856.1"/>
    </source>
</evidence>
<dbReference type="PANTHER" id="PTHR36847:SF1">
    <property type="entry name" value="AMIDOLIGASE ENZYME"/>
    <property type="match status" value="1"/>
</dbReference>